<evidence type="ECO:0000256" key="1">
    <source>
        <dbReference type="SAM" id="MobiDB-lite"/>
    </source>
</evidence>
<gene>
    <name evidence="3" type="ORF">MOQ_004406</name>
</gene>
<feature type="compositionally biased region" description="Gly residues" evidence="1">
    <location>
        <begin position="1"/>
        <end position="18"/>
    </location>
</feature>
<keyword evidence="4" id="KW-1185">Reference proteome</keyword>
<evidence type="ECO:0000313" key="4">
    <source>
        <dbReference type="Proteomes" id="UP000007350"/>
    </source>
</evidence>
<reference evidence="3 4" key="1">
    <citation type="journal article" date="2012" name="BMC Genomics">
        <title>Comparative genomic analysis of human infective Trypanosoma cruzi lineages with the bat-restricted subspecies T. cruzi marinkellei.</title>
        <authorList>
            <person name="Franzen O."/>
            <person name="Talavera-Lopez C."/>
            <person name="Ochaya S."/>
            <person name="Butler C.E."/>
            <person name="Messenger L.A."/>
            <person name="Lewis M.D."/>
            <person name="Llewellyn M.S."/>
            <person name="Marinkelle C.J."/>
            <person name="Tyler K.M."/>
            <person name="Miles M.A."/>
            <person name="Andersson B."/>
        </authorList>
    </citation>
    <scope>NUCLEOTIDE SEQUENCE [LARGE SCALE GENOMIC DNA]</scope>
    <source>
        <strain evidence="3 4">B7</strain>
    </source>
</reference>
<evidence type="ECO:0000256" key="2">
    <source>
        <dbReference type="SAM" id="Phobius"/>
    </source>
</evidence>
<feature type="transmembrane region" description="Helical" evidence="2">
    <location>
        <begin position="244"/>
        <end position="266"/>
    </location>
</feature>
<sequence length="332" mass="36039">MGLFTGGRGGGGGGGDAVGRGAVSSLPNAADAQTVVLKQTRGEGHEEGALSPSLIDRSKSQQLVIRKGDARVGFFDTDAVDCILRRYEREMTVADQLMKKKQRKQQEQGLFHLYDYEEDRRYSQWLKDQEHVRETLKIHWLDMIIDKPLLCLTYFARVGTTAGLFHGAGRSVYLYRTMDKMYIKLHGVSFAGIALHEVSLSVIKGALVAAAGTVGVVVGEAATSIARSVATGDVSVPERTWVNVWVCGTSSGVFAGGAFAVLHASILTPWGMAAAATGFTALSSLAGLALARIAYHPFASARQGRTYDPYWHPWYTRRVNDGGGTYMRGKYI</sequence>
<proteinExistence type="predicted"/>
<dbReference type="OrthoDB" id="277282at2759"/>
<feature type="region of interest" description="Disordered" evidence="1">
    <location>
        <begin position="1"/>
        <end position="22"/>
    </location>
</feature>
<evidence type="ECO:0000313" key="3">
    <source>
        <dbReference type="EMBL" id="EKF31753.1"/>
    </source>
</evidence>
<dbReference type="Proteomes" id="UP000007350">
    <property type="component" value="Unassembled WGS sequence"/>
</dbReference>
<protein>
    <submittedName>
        <fullName evidence="3">Uncharacterized protein</fullName>
    </submittedName>
</protein>
<keyword evidence="2" id="KW-1133">Transmembrane helix</keyword>
<dbReference type="AlphaFoldDB" id="K2M9M3"/>
<keyword evidence="2" id="KW-0472">Membrane</keyword>
<name>K2M9M3_TRYCR</name>
<keyword evidence="2" id="KW-0812">Transmembrane</keyword>
<comment type="caution">
    <text evidence="3">The sequence shown here is derived from an EMBL/GenBank/DDBJ whole genome shotgun (WGS) entry which is preliminary data.</text>
</comment>
<accession>K2M9M3</accession>
<organism evidence="3 4">
    <name type="scientific">Trypanosoma cruzi marinkellei</name>
    <dbReference type="NCBI Taxonomy" id="85056"/>
    <lineage>
        <taxon>Eukaryota</taxon>
        <taxon>Discoba</taxon>
        <taxon>Euglenozoa</taxon>
        <taxon>Kinetoplastea</taxon>
        <taxon>Metakinetoplastina</taxon>
        <taxon>Trypanosomatida</taxon>
        <taxon>Trypanosomatidae</taxon>
        <taxon>Trypanosoma</taxon>
        <taxon>Schizotrypanum</taxon>
    </lineage>
</organism>
<dbReference type="EMBL" id="AHKC01010636">
    <property type="protein sequence ID" value="EKF31753.1"/>
    <property type="molecule type" value="Genomic_DNA"/>
</dbReference>
<feature type="transmembrane region" description="Helical" evidence="2">
    <location>
        <begin position="272"/>
        <end position="295"/>
    </location>
</feature>